<dbReference type="OrthoDB" id="8748191at2759"/>
<dbReference type="SUPFAM" id="SSF50494">
    <property type="entry name" value="Trypsin-like serine proteases"/>
    <property type="match status" value="1"/>
</dbReference>
<feature type="domain" description="Peptidase S1" evidence="3">
    <location>
        <begin position="28"/>
        <end position="251"/>
    </location>
</feature>
<evidence type="ECO:0000256" key="2">
    <source>
        <dbReference type="SAM" id="SignalP"/>
    </source>
</evidence>
<dbReference type="Gene3D" id="2.40.10.10">
    <property type="entry name" value="Trypsin-like serine proteases"/>
    <property type="match status" value="2"/>
</dbReference>
<dbReference type="GeneID" id="112146177"/>
<dbReference type="FunFam" id="2.40.10.10:FF:000068">
    <property type="entry name" value="transmembrane protease serine 2"/>
    <property type="match status" value="1"/>
</dbReference>
<dbReference type="Pfam" id="PF00089">
    <property type="entry name" value="Trypsin"/>
    <property type="match status" value="1"/>
</dbReference>
<dbReference type="GeneTree" id="ENSGT00940000163160"/>
<dbReference type="SMART" id="SM00020">
    <property type="entry name" value="Tryp_SPc"/>
    <property type="match status" value="1"/>
</dbReference>
<dbReference type="KEGG" id="oml:112146177"/>
<feature type="signal peptide" evidence="2">
    <location>
        <begin position="1"/>
        <end position="26"/>
    </location>
</feature>
<dbReference type="AlphaFoldDB" id="A0A3B3CC86"/>
<dbReference type="PANTHER" id="PTHR24253">
    <property type="entry name" value="TRANSMEMBRANE PROTEASE SERINE"/>
    <property type="match status" value="1"/>
</dbReference>
<dbReference type="InterPro" id="IPR001314">
    <property type="entry name" value="Peptidase_S1A"/>
</dbReference>
<keyword evidence="5" id="KW-1185">Reference proteome</keyword>
<dbReference type="PROSITE" id="PS50240">
    <property type="entry name" value="TRYPSIN_DOM"/>
    <property type="match status" value="1"/>
</dbReference>
<protein>
    <submittedName>
        <fullName evidence="4">Tryptase-like</fullName>
    </submittedName>
</protein>
<dbReference type="InterPro" id="IPR001254">
    <property type="entry name" value="Trypsin_dom"/>
</dbReference>
<dbReference type="PRINTS" id="PR00722">
    <property type="entry name" value="CHYMOTRYPSIN"/>
</dbReference>
<organism evidence="4 5">
    <name type="scientific">Oryzias melastigma</name>
    <name type="common">Marine medaka</name>
    <dbReference type="NCBI Taxonomy" id="30732"/>
    <lineage>
        <taxon>Eukaryota</taxon>
        <taxon>Metazoa</taxon>
        <taxon>Chordata</taxon>
        <taxon>Craniata</taxon>
        <taxon>Vertebrata</taxon>
        <taxon>Euteleostomi</taxon>
        <taxon>Actinopterygii</taxon>
        <taxon>Neopterygii</taxon>
        <taxon>Teleostei</taxon>
        <taxon>Neoteleostei</taxon>
        <taxon>Acanthomorphata</taxon>
        <taxon>Ovalentaria</taxon>
        <taxon>Atherinomorphae</taxon>
        <taxon>Beloniformes</taxon>
        <taxon>Adrianichthyidae</taxon>
        <taxon>Oryziinae</taxon>
        <taxon>Oryzias</taxon>
    </lineage>
</organism>
<dbReference type="GO" id="GO:0004252">
    <property type="term" value="F:serine-type endopeptidase activity"/>
    <property type="evidence" value="ECO:0007669"/>
    <property type="project" value="InterPro"/>
</dbReference>
<feature type="chain" id="PRO_5017276454" evidence="2">
    <location>
        <begin position="27"/>
        <end position="324"/>
    </location>
</feature>
<keyword evidence="1" id="KW-1015">Disulfide bond</keyword>
<reference evidence="4" key="2">
    <citation type="submission" date="2025-09" db="UniProtKB">
        <authorList>
            <consortium name="Ensembl"/>
        </authorList>
    </citation>
    <scope>IDENTIFICATION</scope>
</reference>
<evidence type="ECO:0000256" key="1">
    <source>
        <dbReference type="ARBA" id="ARBA00023157"/>
    </source>
</evidence>
<accession>A0A3B3CC86</accession>
<reference evidence="4" key="1">
    <citation type="submission" date="2025-08" db="UniProtKB">
        <authorList>
            <consortium name="Ensembl"/>
        </authorList>
    </citation>
    <scope>IDENTIFICATION</scope>
</reference>
<proteinExistence type="predicted"/>
<evidence type="ECO:0000313" key="4">
    <source>
        <dbReference type="Ensembl" id="ENSOMEP00000014692.1"/>
    </source>
</evidence>
<dbReference type="OMA" id="ENPHEEN"/>
<dbReference type="InterPro" id="IPR043504">
    <property type="entry name" value="Peptidase_S1_PA_chymotrypsin"/>
</dbReference>
<sequence>MFEMALQQFACRFTLMTLLLCPGFYSSNHGGQENSPLASPWQVLLYNDDELQCVGSLITDQWVITSGRCMALNEPNDTVALLGVQNQLGENPHEENRTIDDFVCKSNEQHWNDRVCLLKLSAPVNFSEAIQTIALASKRSTFHNGTVSWVTVFDSYNHSDNILQEIKASIVGNNQCKCDYKGEEISDNQMCVGLGDEGYDACEVFQGSPVVTKGEAEWVLAGVASIQNTCGSLTVYTDVSRYQRWIRESITGMEPRFVVFDPPGIDMDKNFLCLKGELLTTPATISTTGDTIFSGGVNPSHFTHFFCLSAFVLVLHAVVGSCDM</sequence>
<dbReference type="CDD" id="cd00190">
    <property type="entry name" value="Tryp_SPc"/>
    <property type="match status" value="1"/>
</dbReference>
<dbReference type="Ensembl" id="ENSOMET00000022662.1">
    <property type="protein sequence ID" value="ENSOMEP00000014692.1"/>
    <property type="gene ID" value="ENSOMEG00000016207.1"/>
</dbReference>
<dbReference type="InterPro" id="IPR009003">
    <property type="entry name" value="Peptidase_S1_PA"/>
</dbReference>
<dbReference type="GO" id="GO:0006508">
    <property type="term" value="P:proteolysis"/>
    <property type="evidence" value="ECO:0007669"/>
    <property type="project" value="InterPro"/>
</dbReference>
<keyword evidence="2" id="KW-0732">Signal</keyword>
<dbReference type="PaxDb" id="30732-ENSOMEP00000014692"/>
<dbReference type="STRING" id="30732.ENSOMEP00000014692"/>
<evidence type="ECO:0000313" key="5">
    <source>
        <dbReference type="Proteomes" id="UP000261560"/>
    </source>
</evidence>
<dbReference type="PANTHER" id="PTHR24253:SF72">
    <property type="entry name" value="SERINE PROTEASE 56"/>
    <property type="match status" value="1"/>
</dbReference>
<dbReference type="RefSeq" id="XP_024127628.1">
    <property type="nucleotide sequence ID" value="XM_024271860.2"/>
</dbReference>
<name>A0A3B3CC86_ORYME</name>
<evidence type="ECO:0000259" key="3">
    <source>
        <dbReference type="PROSITE" id="PS50240"/>
    </source>
</evidence>
<dbReference type="Proteomes" id="UP000261560">
    <property type="component" value="Unplaced"/>
</dbReference>